<dbReference type="SUPFAM" id="SSF51011">
    <property type="entry name" value="Glycosyl hydrolase domain"/>
    <property type="match status" value="1"/>
</dbReference>
<evidence type="ECO:0000313" key="7">
    <source>
        <dbReference type="EMBL" id="HIR70369.1"/>
    </source>
</evidence>
<keyword evidence="5" id="KW-0119">Carbohydrate metabolism</keyword>
<organism evidence="7 8">
    <name type="scientific">Candidatus Pullilachnospira gallistercoris</name>
    <dbReference type="NCBI Taxonomy" id="2840911"/>
    <lineage>
        <taxon>Bacteria</taxon>
        <taxon>Bacillati</taxon>
        <taxon>Bacillota</taxon>
        <taxon>Clostridia</taxon>
        <taxon>Lachnospirales</taxon>
        <taxon>Lachnospiraceae</taxon>
        <taxon>Lachnospiraceae incertae sedis</taxon>
        <taxon>Candidatus Pullilachnospira</taxon>
    </lineage>
</organism>
<reference evidence="7" key="1">
    <citation type="submission" date="2020-10" db="EMBL/GenBank/DDBJ databases">
        <authorList>
            <person name="Gilroy R."/>
        </authorList>
    </citation>
    <scope>NUCLEOTIDE SEQUENCE</scope>
    <source>
        <strain evidence="7">ChiSjej5B23-6657</strain>
    </source>
</reference>
<dbReference type="InterPro" id="IPR017853">
    <property type="entry name" value="GH"/>
</dbReference>
<keyword evidence="3 5" id="KW-0326">Glycosidase</keyword>
<evidence type="ECO:0000256" key="3">
    <source>
        <dbReference type="ARBA" id="ARBA00023295"/>
    </source>
</evidence>
<sequence>MAWYDSAVFYHIYPLGLCGCARENKGEPEEHFDQLTAWADHARDLECTAIYIGPLFESEGHGYETRDYRMVDRRLGTNEDFRKWVAHCHEIGLKVIVDGVFNHTGRSFFAFQDLKANRENSRYRDWYCNVNFWGNNEYNDGFSYDNWGGYNLLAKLNLRNPEVKNYHFDTVRFWVQEFDIDGIRLDAADVLDFDFMRELRHLTDSLKPEFWLMGEVIHGDYSRWANNDMLHSVTNYELHKGLYSGHNDHNYFEIAHSIKRLNDICRGIRLYTFVDNHDVERIATKLNNKEHLFDVTLLLYTVPGIPSIYYGSEFCVEGRKEQGSDWSLRPCLHLSDFGDAMETNEVTKLCRKLGRLKKEYRELTDGRYQELLLTNRQFAFGRLFDNSGVIVALNNDDAPAHLEIPVPFAASVAVDLLAEDLPREQEKEPEDRTPEILDKVNQAIALTAEIDDGFRKMYGHVNAKKDLEEFCLIPDLPSRIRDLAALHDEIYRTAGAKDASDHGDLAACPQVSMENGRLSVDLPANRGTVIFVKN</sequence>
<dbReference type="GO" id="GO:0005975">
    <property type="term" value="P:carbohydrate metabolic process"/>
    <property type="evidence" value="ECO:0007669"/>
    <property type="project" value="InterPro"/>
</dbReference>
<dbReference type="PANTHER" id="PTHR10357">
    <property type="entry name" value="ALPHA-AMYLASE FAMILY MEMBER"/>
    <property type="match status" value="1"/>
</dbReference>
<accession>A0A9D1JAV4</accession>
<dbReference type="AlphaFoldDB" id="A0A9D1JAV4"/>
<dbReference type="CDD" id="cd11353">
    <property type="entry name" value="AmyAc_euk_bac_CMD_like"/>
    <property type="match status" value="1"/>
</dbReference>
<evidence type="ECO:0000256" key="4">
    <source>
        <dbReference type="RuleBase" id="RU003615"/>
    </source>
</evidence>
<keyword evidence="2 5" id="KW-0378">Hydrolase</keyword>
<gene>
    <name evidence="7" type="ORF">IAA55_03715</name>
</gene>
<evidence type="ECO:0000259" key="6">
    <source>
        <dbReference type="SMART" id="SM00642"/>
    </source>
</evidence>
<dbReference type="GO" id="GO:0043169">
    <property type="term" value="F:cation binding"/>
    <property type="evidence" value="ECO:0007669"/>
    <property type="project" value="InterPro"/>
</dbReference>
<comment type="caution">
    <text evidence="7">The sequence shown here is derived from an EMBL/GenBank/DDBJ whole genome shotgun (WGS) entry which is preliminary data.</text>
</comment>
<evidence type="ECO:0000256" key="1">
    <source>
        <dbReference type="ARBA" id="ARBA00008061"/>
    </source>
</evidence>
<dbReference type="SMART" id="SM00642">
    <property type="entry name" value="Aamy"/>
    <property type="match status" value="1"/>
</dbReference>
<comment type="catalytic activity">
    <reaction evidence="5">
        <text>Endohydrolysis of (1-&gt;4)-alpha-D-glucosidic linkages in polysaccharides containing three or more (1-&gt;4)-alpha-linked D-glucose units.</text>
        <dbReference type="EC" id="3.2.1.1"/>
    </reaction>
</comment>
<dbReference type="InterPro" id="IPR013780">
    <property type="entry name" value="Glyco_hydro_b"/>
</dbReference>
<protein>
    <recommendedName>
        <fullName evidence="5">Alpha-amylase</fullName>
        <ecNumber evidence="5">3.2.1.1</ecNumber>
    </recommendedName>
</protein>
<dbReference type="PANTHER" id="PTHR10357:SF210">
    <property type="entry name" value="MALTODEXTRIN GLUCOSIDASE"/>
    <property type="match status" value="1"/>
</dbReference>
<dbReference type="Pfam" id="PF00128">
    <property type="entry name" value="Alpha-amylase"/>
    <property type="match status" value="1"/>
</dbReference>
<dbReference type="Proteomes" id="UP000823912">
    <property type="component" value="Unassembled WGS sequence"/>
</dbReference>
<evidence type="ECO:0000313" key="8">
    <source>
        <dbReference type="Proteomes" id="UP000823912"/>
    </source>
</evidence>
<dbReference type="SUPFAM" id="SSF51445">
    <property type="entry name" value="(Trans)glycosidases"/>
    <property type="match status" value="1"/>
</dbReference>
<dbReference type="InterPro" id="IPR006047">
    <property type="entry name" value="GH13_cat_dom"/>
</dbReference>
<name>A0A9D1JAV4_9FIRM</name>
<comment type="similarity">
    <text evidence="1 4">Belongs to the glycosyl hydrolase 13 family.</text>
</comment>
<proteinExistence type="inferred from homology"/>
<dbReference type="Gene3D" id="2.60.40.1180">
    <property type="entry name" value="Golgi alpha-mannosidase II"/>
    <property type="match status" value="1"/>
</dbReference>
<dbReference type="Gene3D" id="3.20.20.80">
    <property type="entry name" value="Glycosidases"/>
    <property type="match status" value="1"/>
</dbReference>
<dbReference type="GO" id="GO:0004556">
    <property type="term" value="F:alpha-amylase activity"/>
    <property type="evidence" value="ECO:0007669"/>
    <property type="project" value="UniProtKB-UniRule"/>
</dbReference>
<evidence type="ECO:0000256" key="5">
    <source>
        <dbReference type="RuleBase" id="RU361134"/>
    </source>
</evidence>
<dbReference type="EMBL" id="DVHM01000057">
    <property type="protein sequence ID" value="HIR70369.1"/>
    <property type="molecule type" value="Genomic_DNA"/>
</dbReference>
<reference evidence="7" key="2">
    <citation type="journal article" date="2021" name="PeerJ">
        <title>Extensive microbial diversity within the chicken gut microbiome revealed by metagenomics and culture.</title>
        <authorList>
            <person name="Gilroy R."/>
            <person name="Ravi A."/>
            <person name="Getino M."/>
            <person name="Pursley I."/>
            <person name="Horton D.L."/>
            <person name="Alikhan N.F."/>
            <person name="Baker D."/>
            <person name="Gharbi K."/>
            <person name="Hall N."/>
            <person name="Watson M."/>
            <person name="Adriaenssens E.M."/>
            <person name="Foster-Nyarko E."/>
            <person name="Jarju S."/>
            <person name="Secka A."/>
            <person name="Antonio M."/>
            <person name="Oren A."/>
            <person name="Chaudhuri R.R."/>
            <person name="La Ragione R."/>
            <person name="Hildebrand F."/>
            <person name="Pallen M.J."/>
        </authorList>
    </citation>
    <scope>NUCLEOTIDE SEQUENCE</scope>
    <source>
        <strain evidence="7">ChiSjej5B23-6657</strain>
    </source>
</reference>
<dbReference type="InterPro" id="IPR006046">
    <property type="entry name" value="Alpha_amylase"/>
</dbReference>
<dbReference type="EC" id="3.2.1.1" evidence="5"/>
<feature type="domain" description="Glycosyl hydrolase family 13 catalytic" evidence="6">
    <location>
        <begin position="7"/>
        <end position="367"/>
    </location>
</feature>
<evidence type="ECO:0000256" key="2">
    <source>
        <dbReference type="ARBA" id="ARBA00022801"/>
    </source>
</evidence>
<dbReference type="PRINTS" id="PR00110">
    <property type="entry name" value="ALPHAAMYLASE"/>
</dbReference>